<dbReference type="InterPro" id="IPR006260">
    <property type="entry name" value="TonB/TolA_C"/>
</dbReference>
<evidence type="ECO:0000256" key="6">
    <source>
        <dbReference type="SAM" id="Phobius"/>
    </source>
</evidence>
<dbReference type="OrthoDB" id="5298892at2"/>
<name>A0A4Y9SWS9_9BURK</name>
<keyword evidence="3 6" id="KW-1133">Transmembrane helix</keyword>
<reference evidence="8 9" key="1">
    <citation type="submission" date="2019-03" db="EMBL/GenBank/DDBJ databases">
        <title>Draft genome of Massilia hortus sp. nov., a novel bacterial species of the Oxalobacteraceae family.</title>
        <authorList>
            <person name="Peta V."/>
            <person name="Raths R."/>
            <person name="Bucking H."/>
        </authorList>
    </citation>
    <scope>NUCLEOTIDE SEQUENCE [LARGE SCALE GENOMIC DNA]</scope>
    <source>
        <strain evidence="8 9">ONC3</strain>
    </source>
</reference>
<sequence length="319" mass="35017">MKHAHAGTPYRVPPEPSRLPAILLAVAVHAVLLAFLWIGISWHNHVPVAVEAEVWDMKAEAAAPIPPPREAEPEPEPASTPPPKVVEQPVEKPAEQPDIALELEKKRKEEKLRKERELAEEKAREDARLKELAKKEAEKKKAEELAKLEKKKAEELAKKEADKKKADELAKKEAEKKEKAEKLAKAKHEAAEAAKREQLRKEDLQRMMAAAGSGGTGTAAKSSAPHADSSYVAAITAKVKSNTYYGGSTDVPGNPSVEFRVEQLPTGEIISVRKTRSSGNPIFDDAVEKGINKASPLPKKKDGTVERSLVIEFKMKDVT</sequence>
<gene>
    <name evidence="8" type="primary">tolA</name>
    <name evidence="8" type="ORF">E4O92_14305</name>
</gene>
<evidence type="ECO:0000313" key="8">
    <source>
        <dbReference type="EMBL" id="TFW31274.1"/>
    </source>
</evidence>
<evidence type="ECO:0000256" key="1">
    <source>
        <dbReference type="ARBA" id="ARBA00004167"/>
    </source>
</evidence>
<evidence type="ECO:0000313" key="9">
    <source>
        <dbReference type="Proteomes" id="UP000297258"/>
    </source>
</evidence>
<protein>
    <submittedName>
        <fullName evidence="8">Cell envelope integrity protein TolA</fullName>
    </submittedName>
</protein>
<dbReference type="SUPFAM" id="SSF74653">
    <property type="entry name" value="TolA/TonB C-terminal domain"/>
    <property type="match status" value="1"/>
</dbReference>
<keyword evidence="2 6" id="KW-0812">Transmembrane</keyword>
<evidence type="ECO:0000256" key="2">
    <source>
        <dbReference type="ARBA" id="ARBA00022692"/>
    </source>
</evidence>
<organism evidence="8 9">
    <name type="scientific">Massilia horti</name>
    <dbReference type="NCBI Taxonomy" id="2562153"/>
    <lineage>
        <taxon>Bacteria</taxon>
        <taxon>Pseudomonadati</taxon>
        <taxon>Pseudomonadota</taxon>
        <taxon>Betaproteobacteria</taxon>
        <taxon>Burkholderiales</taxon>
        <taxon>Oxalobacteraceae</taxon>
        <taxon>Telluria group</taxon>
        <taxon>Massilia</taxon>
    </lineage>
</organism>
<dbReference type="EMBL" id="SPUM01000095">
    <property type="protein sequence ID" value="TFW31274.1"/>
    <property type="molecule type" value="Genomic_DNA"/>
</dbReference>
<feature type="region of interest" description="Disordered" evidence="5">
    <location>
        <begin position="154"/>
        <end position="200"/>
    </location>
</feature>
<dbReference type="RefSeq" id="WP_135190410.1">
    <property type="nucleotide sequence ID" value="NZ_SPUM01000095.1"/>
</dbReference>
<dbReference type="InterPro" id="IPR014161">
    <property type="entry name" value="Tol-Pal_TolA"/>
</dbReference>
<accession>A0A4Y9SWS9</accession>
<proteinExistence type="predicted"/>
<dbReference type="GO" id="GO:0019534">
    <property type="term" value="F:toxin transmembrane transporter activity"/>
    <property type="evidence" value="ECO:0007669"/>
    <property type="project" value="InterPro"/>
</dbReference>
<evidence type="ECO:0000256" key="4">
    <source>
        <dbReference type="ARBA" id="ARBA00023136"/>
    </source>
</evidence>
<comment type="subcellular location">
    <subcellularLocation>
        <location evidence="1">Membrane</location>
        <topology evidence="1">Single-pass membrane protein</topology>
    </subcellularLocation>
</comment>
<dbReference type="Gene3D" id="3.30.1150.10">
    <property type="match status" value="1"/>
</dbReference>
<feature type="region of interest" description="Disordered" evidence="5">
    <location>
        <begin position="64"/>
        <end position="128"/>
    </location>
</feature>
<dbReference type="Proteomes" id="UP000297258">
    <property type="component" value="Unassembled WGS sequence"/>
</dbReference>
<dbReference type="NCBIfam" id="TIGR01352">
    <property type="entry name" value="tonB_Cterm"/>
    <property type="match status" value="1"/>
</dbReference>
<comment type="caution">
    <text evidence="8">The sequence shown here is derived from an EMBL/GenBank/DDBJ whole genome shotgun (WGS) entry which is preliminary data.</text>
</comment>
<feature type="domain" description="TonB C-terminal" evidence="7">
    <location>
        <begin position="229"/>
        <end position="319"/>
    </location>
</feature>
<dbReference type="InterPro" id="IPR037682">
    <property type="entry name" value="TonB_C"/>
</dbReference>
<dbReference type="GO" id="GO:0043213">
    <property type="term" value="P:bacteriocin transport"/>
    <property type="evidence" value="ECO:0007669"/>
    <property type="project" value="InterPro"/>
</dbReference>
<evidence type="ECO:0000256" key="5">
    <source>
        <dbReference type="SAM" id="MobiDB-lite"/>
    </source>
</evidence>
<dbReference type="GO" id="GO:0016020">
    <property type="term" value="C:membrane"/>
    <property type="evidence" value="ECO:0007669"/>
    <property type="project" value="UniProtKB-SubCell"/>
</dbReference>
<keyword evidence="9" id="KW-1185">Reference proteome</keyword>
<evidence type="ECO:0000256" key="3">
    <source>
        <dbReference type="ARBA" id="ARBA00022989"/>
    </source>
</evidence>
<evidence type="ECO:0000259" key="7">
    <source>
        <dbReference type="PROSITE" id="PS52015"/>
    </source>
</evidence>
<dbReference type="PROSITE" id="PS52015">
    <property type="entry name" value="TONB_CTD"/>
    <property type="match status" value="1"/>
</dbReference>
<keyword evidence="4 6" id="KW-0472">Membrane</keyword>
<dbReference type="Pfam" id="PF13103">
    <property type="entry name" value="TonB_2"/>
    <property type="match status" value="1"/>
</dbReference>
<dbReference type="NCBIfam" id="TIGR02794">
    <property type="entry name" value="tolA_full"/>
    <property type="match status" value="1"/>
</dbReference>
<feature type="compositionally biased region" description="Basic and acidic residues" evidence="5">
    <location>
        <begin position="102"/>
        <end position="128"/>
    </location>
</feature>
<feature type="transmembrane region" description="Helical" evidence="6">
    <location>
        <begin position="21"/>
        <end position="40"/>
    </location>
</feature>
<dbReference type="AlphaFoldDB" id="A0A4Y9SWS9"/>